<accession>B8CDH0</accession>
<organism evidence="4 5">
    <name type="scientific">Thalassiosira pseudonana</name>
    <name type="common">Marine diatom</name>
    <name type="synonym">Cyclotella nana</name>
    <dbReference type="NCBI Taxonomy" id="35128"/>
    <lineage>
        <taxon>Eukaryota</taxon>
        <taxon>Sar</taxon>
        <taxon>Stramenopiles</taxon>
        <taxon>Ochrophyta</taxon>
        <taxon>Bacillariophyta</taxon>
        <taxon>Coscinodiscophyceae</taxon>
        <taxon>Thalassiosirophycidae</taxon>
        <taxon>Thalassiosirales</taxon>
        <taxon>Thalassiosiraceae</taxon>
        <taxon>Thalassiosira</taxon>
    </lineage>
</organism>
<gene>
    <name evidence="4" type="ORF">THAPSDRAFT_10180</name>
</gene>
<keyword evidence="2" id="KW-0812">Transmembrane</keyword>
<dbReference type="AlphaFoldDB" id="B8CDH0"/>
<reference evidence="4 5" key="1">
    <citation type="journal article" date="2004" name="Science">
        <title>The genome of the diatom Thalassiosira pseudonana: ecology, evolution, and metabolism.</title>
        <authorList>
            <person name="Armbrust E.V."/>
            <person name="Berges J.A."/>
            <person name="Bowler C."/>
            <person name="Green B.R."/>
            <person name="Martinez D."/>
            <person name="Putnam N.H."/>
            <person name="Zhou S."/>
            <person name="Allen A.E."/>
            <person name="Apt K.E."/>
            <person name="Bechner M."/>
            <person name="Brzezinski M.A."/>
            <person name="Chaal B.K."/>
            <person name="Chiovitti A."/>
            <person name="Davis A.K."/>
            <person name="Demarest M.S."/>
            <person name="Detter J.C."/>
            <person name="Glavina T."/>
            <person name="Goodstein D."/>
            <person name="Hadi M.Z."/>
            <person name="Hellsten U."/>
            <person name="Hildebrand M."/>
            <person name="Jenkins B.D."/>
            <person name="Jurka J."/>
            <person name="Kapitonov V.V."/>
            <person name="Kroger N."/>
            <person name="Lau W.W."/>
            <person name="Lane T.W."/>
            <person name="Larimer F.W."/>
            <person name="Lippmeier J.C."/>
            <person name="Lucas S."/>
            <person name="Medina M."/>
            <person name="Montsant A."/>
            <person name="Obornik M."/>
            <person name="Parker M.S."/>
            <person name="Palenik B."/>
            <person name="Pazour G.J."/>
            <person name="Richardson P.M."/>
            <person name="Rynearson T.A."/>
            <person name="Saito M.A."/>
            <person name="Schwartz D.C."/>
            <person name="Thamatrakoln K."/>
            <person name="Valentin K."/>
            <person name="Vardi A."/>
            <person name="Wilkerson F.P."/>
            <person name="Rokhsar D.S."/>
        </authorList>
    </citation>
    <scope>NUCLEOTIDE SEQUENCE [LARGE SCALE GENOMIC DNA]</scope>
    <source>
        <strain evidence="4 5">CCMP1335</strain>
    </source>
</reference>
<keyword evidence="5" id="KW-1185">Reference proteome</keyword>
<protein>
    <submittedName>
        <fullName evidence="4">Uncharacterized protein</fullName>
    </submittedName>
</protein>
<feature type="signal peptide" evidence="3">
    <location>
        <begin position="1"/>
        <end position="16"/>
    </location>
</feature>
<feature type="chain" id="PRO_5002866516" evidence="3">
    <location>
        <begin position="17"/>
        <end position="192"/>
    </location>
</feature>
<sequence length="192" mass="20525">MQKFLAIIVLSTVANAQLLQASKRVRSRNAKAEKGAGAGANTHEWGRRHSARGGSGGSGMSRESGGKRAAKGDKDMTLEMLSAGLHSMSFSMSFSMDTSMSFDFEYAPYPDSGLEFATLPEEPMIDIDVLPVEGITLDSEEDLAEGNIQNDIELDTSEFVDGTFIEKKLANSASIVTSSIVGATLVYVAIMM</sequence>
<dbReference type="PaxDb" id="35128-Thaps10180"/>
<feature type="transmembrane region" description="Helical" evidence="2">
    <location>
        <begin position="169"/>
        <end position="190"/>
    </location>
</feature>
<dbReference type="RefSeq" id="XP_002294241.1">
    <property type="nucleotide sequence ID" value="XM_002294205.1"/>
</dbReference>
<evidence type="ECO:0000256" key="2">
    <source>
        <dbReference type="SAM" id="Phobius"/>
    </source>
</evidence>
<reference evidence="4 5" key="2">
    <citation type="journal article" date="2008" name="Nature">
        <title>The Phaeodactylum genome reveals the evolutionary history of diatom genomes.</title>
        <authorList>
            <person name="Bowler C."/>
            <person name="Allen A.E."/>
            <person name="Badger J.H."/>
            <person name="Grimwood J."/>
            <person name="Jabbari K."/>
            <person name="Kuo A."/>
            <person name="Maheswari U."/>
            <person name="Martens C."/>
            <person name="Maumus F."/>
            <person name="Otillar R.P."/>
            <person name="Rayko E."/>
            <person name="Salamov A."/>
            <person name="Vandepoele K."/>
            <person name="Beszteri B."/>
            <person name="Gruber A."/>
            <person name="Heijde M."/>
            <person name="Katinka M."/>
            <person name="Mock T."/>
            <person name="Valentin K."/>
            <person name="Verret F."/>
            <person name="Berges J.A."/>
            <person name="Brownlee C."/>
            <person name="Cadoret J.P."/>
            <person name="Chiovitti A."/>
            <person name="Choi C.J."/>
            <person name="Coesel S."/>
            <person name="De Martino A."/>
            <person name="Detter J.C."/>
            <person name="Durkin C."/>
            <person name="Falciatore A."/>
            <person name="Fournet J."/>
            <person name="Haruta M."/>
            <person name="Huysman M.J."/>
            <person name="Jenkins B.D."/>
            <person name="Jiroutova K."/>
            <person name="Jorgensen R.E."/>
            <person name="Joubert Y."/>
            <person name="Kaplan A."/>
            <person name="Kroger N."/>
            <person name="Kroth P.G."/>
            <person name="La Roche J."/>
            <person name="Lindquist E."/>
            <person name="Lommer M."/>
            <person name="Martin-Jezequel V."/>
            <person name="Lopez P.J."/>
            <person name="Lucas S."/>
            <person name="Mangogna M."/>
            <person name="McGinnis K."/>
            <person name="Medlin L.K."/>
            <person name="Montsant A."/>
            <person name="Oudot-Le Secq M.P."/>
            <person name="Napoli C."/>
            <person name="Obornik M."/>
            <person name="Parker M.S."/>
            <person name="Petit J.L."/>
            <person name="Porcel B.M."/>
            <person name="Poulsen N."/>
            <person name="Robison M."/>
            <person name="Rychlewski L."/>
            <person name="Rynearson T.A."/>
            <person name="Schmutz J."/>
            <person name="Shapiro H."/>
            <person name="Siaut M."/>
            <person name="Stanley M."/>
            <person name="Sussman M.R."/>
            <person name="Taylor A.R."/>
            <person name="Vardi A."/>
            <person name="von Dassow P."/>
            <person name="Vyverman W."/>
            <person name="Willis A."/>
            <person name="Wyrwicz L.S."/>
            <person name="Rokhsar D.S."/>
            <person name="Weissenbach J."/>
            <person name="Armbrust E.V."/>
            <person name="Green B.R."/>
            <person name="Van de Peer Y."/>
            <person name="Grigoriev I.V."/>
        </authorList>
    </citation>
    <scope>NUCLEOTIDE SEQUENCE [LARGE SCALE GENOMIC DNA]</scope>
    <source>
        <strain evidence="4 5">CCMP1335</strain>
    </source>
</reference>
<evidence type="ECO:0000313" key="4">
    <source>
        <dbReference type="EMBL" id="EED88596.1"/>
    </source>
</evidence>
<dbReference type="HOGENOM" id="CLU_1417793_0_0_1"/>
<proteinExistence type="predicted"/>
<feature type="region of interest" description="Disordered" evidence="1">
    <location>
        <begin position="23"/>
        <end position="73"/>
    </location>
</feature>
<evidence type="ECO:0000313" key="5">
    <source>
        <dbReference type="Proteomes" id="UP000001449"/>
    </source>
</evidence>
<evidence type="ECO:0000256" key="1">
    <source>
        <dbReference type="SAM" id="MobiDB-lite"/>
    </source>
</evidence>
<dbReference type="GeneID" id="7443934"/>
<evidence type="ECO:0000256" key="3">
    <source>
        <dbReference type="SAM" id="SignalP"/>
    </source>
</evidence>
<keyword evidence="2" id="KW-0472">Membrane</keyword>
<dbReference type="Proteomes" id="UP000001449">
    <property type="component" value="Chromosome 15"/>
</dbReference>
<dbReference type="KEGG" id="tps:THAPSDRAFT_10180"/>
<dbReference type="InParanoid" id="B8CDH0"/>
<feature type="compositionally biased region" description="Basic and acidic residues" evidence="1">
    <location>
        <begin position="64"/>
        <end position="73"/>
    </location>
</feature>
<keyword evidence="2" id="KW-1133">Transmembrane helix</keyword>
<name>B8CDH0_THAPS</name>
<dbReference type="EMBL" id="CM000650">
    <property type="protein sequence ID" value="EED88596.1"/>
    <property type="molecule type" value="Genomic_DNA"/>
</dbReference>
<keyword evidence="3" id="KW-0732">Signal</keyword>